<accession>A0AAV9X8H7</accession>
<comment type="caution">
    <text evidence="1">The sequence shown here is derived from an EMBL/GenBank/DDBJ whole genome shotgun (WGS) entry which is preliminary data.</text>
</comment>
<evidence type="ECO:0000313" key="2">
    <source>
        <dbReference type="Proteomes" id="UP001365542"/>
    </source>
</evidence>
<dbReference type="Proteomes" id="UP001365542">
    <property type="component" value="Unassembled WGS sequence"/>
</dbReference>
<gene>
    <name evidence="1" type="ORF">TWF694_011235</name>
</gene>
<keyword evidence="2" id="KW-1185">Reference proteome</keyword>
<protein>
    <submittedName>
        <fullName evidence="1">Uncharacterized protein</fullName>
    </submittedName>
</protein>
<dbReference type="EMBL" id="JAVHJO010000008">
    <property type="protein sequence ID" value="KAK6538355.1"/>
    <property type="molecule type" value="Genomic_DNA"/>
</dbReference>
<evidence type="ECO:0000313" key="1">
    <source>
        <dbReference type="EMBL" id="KAK6538355.1"/>
    </source>
</evidence>
<proteinExistence type="predicted"/>
<dbReference type="AlphaFoldDB" id="A0AAV9X8H7"/>
<name>A0AAV9X8H7_9PEZI</name>
<organism evidence="1 2">
    <name type="scientific">Orbilia ellipsospora</name>
    <dbReference type="NCBI Taxonomy" id="2528407"/>
    <lineage>
        <taxon>Eukaryota</taxon>
        <taxon>Fungi</taxon>
        <taxon>Dikarya</taxon>
        <taxon>Ascomycota</taxon>
        <taxon>Pezizomycotina</taxon>
        <taxon>Orbiliomycetes</taxon>
        <taxon>Orbiliales</taxon>
        <taxon>Orbiliaceae</taxon>
        <taxon>Orbilia</taxon>
    </lineage>
</organism>
<sequence>MRREMATRRREERKQMENAIGSLVLPPDQLGPMLHKLQELGSLNIFVEVMEAGEQFPDFKKKLDQQEIEVDIYDILEESMHQLESSVCQEFDTGAMYLSLPIITLYHPDTLPELPDNIKGLPWFICCIKPYLRITLESSHW</sequence>
<reference evidence="1 2" key="1">
    <citation type="submission" date="2019-10" db="EMBL/GenBank/DDBJ databases">
        <authorList>
            <person name="Palmer J.M."/>
        </authorList>
    </citation>
    <scope>NUCLEOTIDE SEQUENCE [LARGE SCALE GENOMIC DNA]</scope>
    <source>
        <strain evidence="1 2">TWF694</strain>
    </source>
</reference>